<dbReference type="EMBL" id="LJJD01000022">
    <property type="protein sequence ID" value="KQL56983.1"/>
    <property type="molecule type" value="Genomic_DNA"/>
</dbReference>
<name>A0A9D5DPY0_9BACI</name>
<dbReference type="InterPro" id="IPR013766">
    <property type="entry name" value="Thioredoxin_domain"/>
</dbReference>
<evidence type="ECO:0000256" key="4">
    <source>
        <dbReference type="PIRSR" id="PIRSR603782-2"/>
    </source>
</evidence>
<feature type="domain" description="Thioredoxin" evidence="5">
    <location>
        <begin position="23"/>
        <end position="197"/>
    </location>
</feature>
<evidence type="ECO:0000313" key="6">
    <source>
        <dbReference type="EMBL" id="KQL56983.1"/>
    </source>
</evidence>
<sequence length="197" mass="22618">MHKKRICLYFISIVAASCSWIYEIGTKATSEFDATEANMSITEFEYVNQNNETVSLVDLKGEYGLADMVFTNCPTVCPVMTPNMKELQDTAIEEGLNMKFVSFTVDPENDTVERLKQYTTNIGSNDDYWSFLTGYDLEEITEFALESFRSPVQQVENDFVHSTRFFLIDEKGNVIRFYDGMSTNLTEIKEDMIKTVQ</sequence>
<feature type="binding site" evidence="3">
    <location>
        <position position="77"/>
    </location>
    <ligand>
        <name>Cu cation</name>
        <dbReference type="ChEBI" id="CHEBI:23378"/>
    </ligand>
</feature>
<dbReference type="GO" id="GO:0046872">
    <property type="term" value="F:metal ion binding"/>
    <property type="evidence" value="ECO:0007669"/>
    <property type="project" value="UniProtKB-KW"/>
</dbReference>
<accession>A0A9D5DPY0</accession>
<keyword evidence="3" id="KW-0479">Metal-binding</keyword>
<organism evidence="6 7">
    <name type="scientific">Alkalicoccobacillus plakortidis</name>
    <dbReference type="NCBI Taxonomy" id="444060"/>
    <lineage>
        <taxon>Bacteria</taxon>
        <taxon>Bacillati</taxon>
        <taxon>Bacillota</taxon>
        <taxon>Bacilli</taxon>
        <taxon>Bacillales</taxon>
        <taxon>Bacillaceae</taxon>
        <taxon>Alkalicoccobacillus</taxon>
    </lineage>
</organism>
<dbReference type="Gene3D" id="3.40.30.10">
    <property type="entry name" value="Glutaredoxin"/>
    <property type="match status" value="1"/>
</dbReference>
<dbReference type="PANTHER" id="PTHR12151:SF25">
    <property type="entry name" value="LINALOOL DEHYDRATASE_ISOMERASE DOMAIN-CONTAINING PROTEIN"/>
    <property type="match status" value="1"/>
</dbReference>
<dbReference type="InterPro" id="IPR036249">
    <property type="entry name" value="Thioredoxin-like_sf"/>
</dbReference>
<proteinExistence type="inferred from homology"/>
<dbReference type="PROSITE" id="PS51257">
    <property type="entry name" value="PROKAR_LIPOPROTEIN"/>
    <property type="match status" value="1"/>
</dbReference>
<keyword evidence="7" id="KW-1185">Reference proteome</keyword>
<gene>
    <name evidence="6" type="ORF">AN965_11015</name>
</gene>
<evidence type="ECO:0000313" key="7">
    <source>
        <dbReference type="Proteomes" id="UP000051061"/>
    </source>
</evidence>
<dbReference type="PANTHER" id="PTHR12151">
    <property type="entry name" value="ELECTRON TRANSPORT PROTIN SCO1/SENC FAMILY MEMBER"/>
    <property type="match status" value="1"/>
</dbReference>
<dbReference type="Proteomes" id="UP000051061">
    <property type="component" value="Unassembled WGS sequence"/>
</dbReference>
<evidence type="ECO:0000259" key="5">
    <source>
        <dbReference type="PROSITE" id="PS51352"/>
    </source>
</evidence>
<keyword evidence="4" id="KW-1015">Disulfide bond</keyword>
<dbReference type="PROSITE" id="PS51352">
    <property type="entry name" value="THIOREDOXIN_2"/>
    <property type="match status" value="1"/>
</dbReference>
<dbReference type="CDD" id="cd02968">
    <property type="entry name" value="SCO"/>
    <property type="match status" value="1"/>
</dbReference>
<evidence type="ECO:0000256" key="1">
    <source>
        <dbReference type="ARBA" id="ARBA00010996"/>
    </source>
</evidence>
<dbReference type="AlphaFoldDB" id="A0A9D5DPY0"/>
<comment type="similarity">
    <text evidence="1">Belongs to the SCO1/2 family.</text>
</comment>
<feature type="binding site" evidence="3">
    <location>
        <position position="73"/>
    </location>
    <ligand>
        <name>Cu cation</name>
        <dbReference type="ChEBI" id="CHEBI:23378"/>
    </ligand>
</feature>
<protein>
    <submittedName>
        <fullName evidence="6">Transporter</fullName>
    </submittedName>
</protein>
<reference evidence="6 7" key="1">
    <citation type="submission" date="2015-09" db="EMBL/GenBank/DDBJ databases">
        <title>Genome sequencing project for genomic taxonomy and phylogenomics of Bacillus-like bacteria.</title>
        <authorList>
            <person name="Liu B."/>
            <person name="Wang J."/>
            <person name="Zhu Y."/>
            <person name="Liu G."/>
            <person name="Chen Q."/>
            <person name="Chen Z."/>
            <person name="Lan J."/>
            <person name="Che J."/>
            <person name="Ge C."/>
            <person name="Shi H."/>
            <person name="Pan Z."/>
            <person name="Liu X."/>
        </authorList>
    </citation>
    <scope>NUCLEOTIDE SEQUENCE [LARGE SCALE GENOMIC DNA]</scope>
    <source>
        <strain evidence="6 7">DSM 19153</strain>
    </source>
</reference>
<dbReference type="InterPro" id="IPR003782">
    <property type="entry name" value="SCO1/SenC"/>
</dbReference>
<dbReference type="Pfam" id="PF02630">
    <property type="entry name" value="SCO1-SenC"/>
    <property type="match status" value="1"/>
</dbReference>
<evidence type="ECO:0000256" key="3">
    <source>
        <dbReference type="PIRSR" id="PIRSR603782-1"/>
    </source>
</evidence>
<keyword evidence="2 3" id="KW-0186">Copper</keyword>
<evidence type="ECO:0000256" key="2">
    <source>
        <dbReference type="ARBA" id="ARBA00023008"/>
    </source>
</evidence>
<dbReference type="SUPFAM" id="SSF52833">
    <property type="entry name" value="Thioredoxin-like"/>
    <property type="match status" value="1"/>
</dbReference>
<feature type="disulfide bond" description="Redox-active" evidence="4">
    <location>
        <begin position="73"/>
        <end position="77"/>
    </location>
</feature>
<feature type="binding site" evidence="3">
    <location>
        <position position="161"/>
    </location>
    <ligand>
        <name>Cu cation</name>
        <dbReference type="ChEBI" id="CHEBI:23378"/>
    </ligand>
</feature>
<comment type="caution">
    <text evidence="6">The sequence shown here is derived from an EMBL/GenBank/DDBJ whole genome shotgun (WGS) entry which is preliminary data.</text>
</comment>